<accession>A0A9P7FVN3</accession>
<reference evidence="4" key="2">
    <citation type="submission" date="2021-10" db="EMBL/GenBank/DDBJ databases">
        <title>Phylogenomics reveals ancestral predisposition of the termite-cultivated fungus Termitomyces towards a domesticated lifestyle.</title>
        <authorList>
            <person name="Auxier B."/>
            <person name="Grum-Grzhimaylo A."/>
            <person name="Cardenas M.E."/>
            <person name="Lodge J.D."/>
            <person name="Laessoe T."/>
            <person name="Pedersen O."/>
            <person name="Smith M.E."/>
            <person name="Kuyper T.W."/>
            <person name="Franco-Molano E.A."/>
            <person name="Baroni T.J."/>
            <person name="Aanen D.K."/>
        </authorList>
    </citation>
    <scope>NUCLEOTIDE SEQUENCE</scope>
    <source>
        <strain evidence="4">D49</strain>
    </source>
</reference>
<proteinExistence type="predicted"/>
<feature type="region of interest" description="Disordered" evidence="2">
    <location>
        <begin position="208"/>
        <end position="231"/>
    </location>
</feature>
<feature type="domain" description="C2H2-type" evidence="3">
    <location>
        <begin position="329"/>
        <end position="351"/>
    </location>
</feature>
<name>A0A9P7FVN3_9AGAR</name>
<gene>
    <name evidence="4" type="ORF">H0H81_001783</name>
</gene>
<keyword evidence="1" id="KW-0862">Zinc</keyword>
<dbReference type="Gene3D" id="3.30.160.60">
    <property type="entry name" value="Classic Zinc Finger"/>
    <property type="match status" value="1"/>
</dbReference>
<organism evidence="4 5">
    <name type="scientific">Sphagnurus paluster</name>
    <dbReference type="NCBI Taxonomy" id="117069"/>
    <lineage>
        <taxon>Eukaryota</taxon>
        <taxon>Fungi</taxon>
        <taxon>Dikarya</taxon>
        <taxon>Basidiomycota</taxon>
        <taxon>Agaricomycotina</taxon>
        <taxon>Agaricomycetes</taxon>
        <taxon>Agaricomycetidae</taxon>
        <taxon>Agaricales</taxon>
        <taxon>Tricholomatineae</taxon>
        <taxon>Lyophyllaceae</taxon>
        <taxon>Sphagnurus</taxon>
    </lineage>
</organism>
<keyword evidence="1" id="KW-0863">Zinc-finger</keyword>
<evidence type="ECO:0000259" key="3">
    <source>
        <dbReference type="PROSITE" id="PS50157"/>
    </source>
</evidence>
<dbReference type="PROSITE" id="PS50157">
    <property type="entry name" value="ZINC_FINGER_C2H2_2"/>
    <property type="match status" value="1"/>
</dbReference>
<dbReference type="InterPro" id="IPR013087">
    <property type="entry name" value="Znf_C2H2_type"/>
</dbReference>
<evidence type="ECO:0000256" key="1">
    <source>
        <dbReference type="PROSITE-ProRule" id="PRU00042"/>
    </source>
</evidence>
<protein>
    <recommendedName>
        <fullName evidence="3">C2H2-type domain-containing protein</fullName>
    </recommendedName>
</protein>
<dbReference type="Proteomes" id="UP000717328">
    <property type="component" value="Unassembled WGS sequence"/>
</dbReference>
<feature type="region of interest" description="Disordered" evidence="2">
    <location>
        <begin position="148"/>
        <end position="170"/>
    </location>
</feature>
<evidence type="ECO:0000313" key="5">
    <source>
        <dbReference type="Proteomes" id="UP000717328"/>
    </source>
</evidence>
<keyword evidence="5" id="KW-1185">Reference proteome</keyword>
<sequence length="394" mass="44633">MSFASFDPTTTFLDSFTPSDCKLEPNWEQPQVPIALSQAQLDAFKYELASPIPSPCNFFFEIEPDTTKYEECYDEFMETKLSVLQELLTKVKAKYVEDSLPLPLPAPLPEQEPATITSLEELFETGYTIPDNFMDDFMDDFWQDTISTPSYPNESPSASTSTTSSSSSSIATPPCSTFTFCSTPFEGQDLTSWLDGWEKDLETWDNPKDGDYQPFKIQNSSPMARQKISKKTRPLRLSISTEYLGQPFPSISTPITKMKRKSIPSVCIRIPIHYAALLNMIFTAQSQPRDAKRQKVDPEVVCRINGCRHISKTRFECSKHRETHFPGRFQCPHPACRKIFVRSSSLSRHLKRPRNVECSSFAGEPVEWGVGLVKFALHPAPWLALGFLDDITDV</sequence>
<dbReference type="OrthoDB" id="10019422at2759"/>
<dbReference type="GO" id="GO:0008270">
    <property type="term" value="F:zinc ion binding"/>
    <property type="evidence" value="ECO:0007669"/>
    <property type="project" value="UniProtKB-KW"/>
</dbReference>
<dbReference type="EMBL" id="JABCKI010005781">
    <property type="protein sequence ID" value="KAG5638105.1"/>
    <property type="molecule type" value="Genomic_DNA"/>
</dbReference>
<reference evidence="4" key="1">
    <citation type="submission" date="2021-02" db="EMBL/GenBank/DDBJ databases">
        <authorList>
            <person name="Nieuwenhuis M."/>
            <person name="Van De Peppel L.J.J."/>
        </authorList>
    </citation>
    <scope>NUCLEOTIDE SEQUENCE</scope>
    <source>
        <strain evidence="4">D49</strain>
    </source>
</reference>
<evidence type="ECO:0000313" key="4">
    <source>
        <dbReference type="EMBL" id="KAG5638105.1"/>
    </source>
</evidence>
<feature type="compositionally biased region" description="Low complexity" evidence="2">
    <location>
        <begin position="155"/>
        <end position="170"/>
    </location>
</feature>
<evidence type="ECO:0000256" key="2">
    <source>
        <dbReference type="SAM" id="MobiDB-lite"/>
    </source>
</evidence>
<keyword evidence="1" id="KW-0479">Metal-binding</keyword>
<dbReference type="AlphaFoldDB" id="A0A9P7FVN3"/>
<comment type="caution">
    <text evidence="4">The sequence shown here is derived from an EMBL/GenBank/DDBJ whole genome shotgun (WGS) entry which is preliminary data.</text>
</comment>